<name>A0ABW1ND16_9ACTN</name>
<evidence type="ECO:0000313" key="2">
    <source>
        <dbReference type="EMBL" id="MFC6080672.1"/>
    </source>
</evidence>
<sequence length="79" mass="8740">MRIWTWRNSDRWDRYRCYLWELPGHQLMAGEQARIAVREAKLSGKSCTVSPAGPGGAGVSPAGEQPLRLPRGARPPQGP</sequence>
<gene>
    <name evidence="2" type="ORF">ACFP1K_05845</name>
</gene>
<feature type="non-terminal residue" evidence="2">
    <location>
        <position position="79"/>
    </location>
</feature>
<evidence type="ECO:0000313" key="3">
    <source>
        <dbReference type="Proteomes" id="UP001596137"/>
    </source>
</evidence>
<feature type="region of interest" description="Disordered" evidence="1">
    <location>
        <begin position="44"/>
        <end position="79"/>
    </location>
</feature>
<dbReference type="RefSeq" id="WP_380747699.1">
    <property type="nucleotide sequence ID" value="NZ_JBHSRF010000005.1"/>
</dbReference>
<organism evidence="2 3">
    <name type="scientific">Sphaerisporangium aureirubrum</name>
    <dbReference type="NCBI Taxonomy" id="1544736"/>
    <lineage>
        <taxon>Bacteria</taxon>
        <taxon>Bacillati</taxon>
        <taxon>Actinomycetota</taxon>
        <taxon>Actinomycetes</taxon>
        <taxon>Streptosporangiales</taxon>
        <taxon>Streptosporangiaceae</taxon>
        <taxon>Sphaerisporangium</taxon>
    </lineage>
</organism>
<proteinExistence type="predicted"/>
<reference evidence="3" key="1">
    <citation type="journal article" date="2019" name="Int. J. Syst. Evol. Microbiol.">
        <title>The Global Catalogue of Microorganisms (GCM) 10K type strain sequencing project: providing services to taxonomists for standard genome sequencing and annotation.</title>
        <authorList>
            <consortium name="The Broad Institute Genomics Platform"/>
            <consortium name="The Broad Institute Genome Sequencing Center for Infectious Disease"/>
            <person name="Wu L."/>
            <person name="Ma J."/>
        </authorList>
    </citation>
    <scope>NUCLEOTIDE SEQUENCE [LARGE SCALE GENOMIC DNA]</scope>
    <source>
        <strain evidence="3">JCM 30346</strain>
    </source>
</reference>
<comment type="caution">
    <text evidence="2">The sequence shown here is derived from an EMBL/GenBank/DDBJ whole genome shotgun (WGS) entry which is preliminary data.</text>
</comment>
<evidence type="ECO:0000256" key="1">
    <source>
        <dbReference type="SAM" id="MobiDB-lite"/>
    </source>
</evidence>
<keyword evidence="3" id="KW-1185">Reference proteome</keyword>
<accession>A0ABW1ND16</accession>
<dbReference type="EMBL" id="JBHSRF010000005">
    <property type="protein sequence ID" value="MFC6080672.1"/>
    <property type="molecule type" value="Genomic_DNA"/>
</dbReference>
<protein>
    <submittedName>
        <fullName evidence="2">Uncharacterized protein</fullName>
    </submittedName>
</protein>
<dbReference type="Proteomes" id="UP001596137">
    <property type="component" value="Unassembled WGS sequence"/>
</dbReference>